<feature type="transmembrane region" description="Helical" evidence="3">
    <location>
        <begin position="330"/>
        <end position="348"/>
    </location>
</feature>
<feature type="transmembrane region" description="Helical" evidence="3">
    <location>
        <begin position="39"/>
        <end position="56"/>
    </location>
</feature>
<gene>
    <name evidence="5" type="ORF">QC761_305490</name>
</gene>
<dbReference type="SUPFAM" id="SSF58038">
    <property type="entry name" value="SNARE fusion complex"/>
    <property type="match status" value="1"/>
</dbReference>
<reference evidence="5 6" key="1">
    <citation type="journal article" date="2023" name="bioRxiv">
        <title>High-quality genome assemblies of four members of thePodospora anserinaspecies complex.</title>
        <authorList>
            <person name="Ament-Velasquez S.L."/>
            <person name="Vogan A.A."/>
            <person name="Wallerman O."/>
            <person name="Hartmann F."/>
            <person name="Gautier V."/>
            <person name="Silar P."/>
            <person name="Giraud T."/>
            <person name="Johannesson H."/>
        </authorList>
    </citation>
    <scope>NUCLEOTIDE SEQUENCE [LARGE SCALE GENOMIC DNA]</scope>
    <source>
        <strain evidence="5 6">CBS 112042</strain>
    </source>
</reference>
<evidence type="ECO:0000313" key="5">
    <source>
        <dbReference type="EMBL" id="KAK4644517.1"/>
    </source>
</evidence>
<keyword evidence="3" id="KW-1133">Transmembrane helix</keyword>
<accession>A0ABR0FNP3</accession>
<evidence type="ECO:0000256" key="1">
    <source>
        <dbReference type="SAM" id="Coils"/>
    </source>
</evidence>
<proteinExistence type="predicted"/>
<protein>
    <recommendedName>
        <fullName evidence="4">t-SNARE coiled-coil homology domain-containing protein</fullName>
    </recommendedName>
</protein>
<name>A0ABR0FNP3_9PEZI</name>
<keyword evidence="6" id="KW-1185">Reference proteome</keyword>
<sequence length="349" mass="39042">MRQAAQNHAVQPTTTCPCHWPTETAATTPHQDWLAHHQLLVPFFSIYFLFSSLLLFQSGTRRRRRIIITIMSNPNALLLLADHIKLSLLERQRAKNLNLPNDTQDGHISRSLDQLRDGIEALEKEQQRLQEAGEEAKSTALLTTLTSLNKQQKDLTTQFHGFPTAATTSTLTHPNDPSLAEDFAHAQSAPAPPTTTTSQKKNVRFTDDNNDTDLEAQRSSLFSSQQPYRDEVDDDSAGYRNEAEGLSNTQIHAYHRRILEEQDAQLDALGLSISRQRELSMQIGDELDSQVLMLDESERVADSHASTLNRARRQLGRVARGAAESGEGRQMTAIVVLIIVLVLLIVILK</sequence>
<keyword evidence="3" id="KW-0472">Membrane</keyword>
<feature type="compositionally biased region" description="Polar residues" evidence="2">
    <location>
        <begin position="217"/>
        <end position="227"/>
    </location>
</feature>
<evidence type="ECO:0000256" key="3">
    <source>
        <dbReference type="SAM" id="Phobius"/>
    </source>
</evidence>
<dbReference type="GeneID" id="87897177"/>
<feature type="domain" description="T-SNARE coiled-coil homology" evidence="4">
    <location>
        <begin position="256"/>
        <end position="318"/>
    </location>
</feature>
<dbReference type="PROSITE" id="PS50192">
    <property type="entry name" value="T_SNARE"/>
    <property type="match status" value="1"/>
</dbReference>
<feature type="region of interest" description="Disordered" evidence="2">
    <location>
        <begin position="186"/>
        <end position="240"/>
    </location>
</feature>
<organism evidence="5 6">
    <name type="scientific">Podospora bellae-mahoneyi</name>
    <dbReference type="NCBI Taxonomy" id="2093777"/>
    <lineage>
        <taxon>Eukaryota</taxon>
        <taxon>Fungi</taxon>
        <taxon>Dikarya</taxon>
        <taxon>Ascomycota</taxon>
        <taxon>Pezizomycotina</taxon>
        <taxon>Sordariomycetes</taxon>
        <taxon>Sordariomycetidae</taxon>
        <taxon>Sordariales</taxon>
        <taxon>Podosporaceae</taxon>
        <taxon>Podospora</taxon>
    </lineage>
</organism>
<dbReference type="Gene3D" id="1.20.5.110">
    <property type="match status" value="1"/>
</dbReference>
<dbReference type="Proteomes" id="UP001322138">
    <property type="component" value="Unassembled WGS sequence"/>
</dbReference>
<comment type="caution">
    <text evidence="5">The sequence shown here is derived from an EMBL/GenBank/DDBJ whole genome shotgun (WGS) entry which is preliminary data.</text>
</comment>
<dbReference type="SMART" id="SM00397">
    <property type="entry name" value="t_SNARE"/>
    <property type="match status" value="1"/>
</dbReference>
<feature type="coiled-coil region" evidence="1">
    <location>
        <begin position="112"/>
        <end position="139"/>
    </location>
</feature>
<evidence type="ECO:0000256" key="2">
    <source>
        <dbReference type="SAM" id="MobiDB-lite"/>
    </source>
</evidence>
<keyword evidence="1" id="KW-0175">Coiled coil</keyword>
<evidence type="ECO:0000259" key="4">
    <source>
        <dbReference type="PROSITE" id="PS50192"/>
    </source>
</evidence>
<evidence type="ECO:0000313" key="6">
    <source>
        <dbReference type="Proteomes" id="UP001322138"/>
    </source>
</evidence>
<dbReference type="RefSeq" id="XP_062733493.1">
    <property type="nucleotide sequence ID" value="XM_062877695.1"/>
</dbReference>
<feature type="compositionally biased region" description="Low complexity" evidence="2">
    <location>
        <begin position="186"/>
        <end position="199"/>
    </location>
</feature>
<dbReference type="CDD" id="cd15859">
    <property type="entry name" value="SNARE_SYN8"/>
    <property type="match status" value="1"/>
</dbReference>
<keyword evidence="3" id="KW-0812">Transmembrane</keyword>
<dbReference type="InterPro" id="IPR000727">
    <property type="entry name" value="T_SNARE_dom"/>
</dbReference>
<dbReference type="EMBL" id="JAFFGZ010000005">
    <property type="protein sequence ID" value="KAK4644517.1"/>
    <property type="molecule type" value="Genomic_DNA"/>
</dbReference>